<dbReference type="InterPro" id="IPR004111">
    <property type="entry name" value="Repressor_TetR_C"/>
</dbReference>
<dbReference type="Proteomes" id="UP001589894">
    <property type="component" value="Unassembled WGS sequence"/>
</dbReference>
<dbReference type="Pfam" id="PF00440">
    <property type="entry name" value="TetR_N"/>
    <property type="match status" value="1"/>
</dbReference>
<proteinExistence type="predicted"/>
<evidence type="ECO:0000256" key="5">
    <source>
        <dbReference type="SAM" id="MobiDB-lite"/>
    </source>
</evidence>
<keyword evidence="3" id="KW-0804">Transcription</keyword>
<protein>
    <submittedName>
        <fullName evidence="7">TetR/AcrR family transcriptional regulator</fullName>
    </submittedName>
</protein>
<feature type="domain" description="HTH tetR-type" evidence="6">
    <location>
        <begin position="27"/>
        <end position="87"/>
    </location>
</feature>
<evidence type="ECO:0000313" key="7">
    <source>
        <dbReference type="EMBL" id="MFC0567334.1"/>
    </source>
</evidence>
<comment type="caution">
    <text evidence="7">The sequence shown here is derived from an EMBL/GenBank/DDBJ whole genome shotgun (WGS) entry which is preliminary data.</text>
</comment>
<dbReference type="SUPFAM" id="SSF48498">
    <property type="entry name" value="Tetracyclin repressor-like, C-terminal domain"/>
    <property type="match status" value="1"/>
</dbReference>
<keyword evidence="2 4" id="KW-0238">DNA-binding</keyword>
<dbReference type="InterPro" id="IPR009057">
    <property type="entry name" value="Homeodomain-like_sf"/>
</dbReference>
<organism evidence="7 8">
    <name type="scientific">Plantactinospora siamensis</name>
    <dbReference type="NCBI Taxonomy" id="555372"/>
    <lineage>
        <taxon>Bacteria</taxon>
        <taxon>Bacillati</taxon>
        <taxon>Actinomycetota</taxon>
        <taxon>Actinomycetes</taxon>
        <taxon>Micromonosporales</taxon>
        <taxon>Micromonosporaceae</taxon>
        <taxon>Plantactinospora</taxon>
    </lineage>
</organism>
<evidence type="ECO:0000256" key="3">
    <source>
        <dbReference type="ARBA" id="ARBA00023163"/>
    </source>
</evidence>
<feature type="region of interest" description="Disordered" evidence="5">
    <location>
        <begin position="1"/>
        <end position="28"/>
    </location>
</feature>
<dbReference type="InterPro" id="IPR036271">
    <property type="entry name" value="Tet_transcr_reg_TetR-rel_C_sf"/>
</dbReference>
<keyword evidence="1" id="KW-0805">Transcription regulation</keyword>
<feature type="DNA-binding region" description="H-T-H motif" evidence="4">
    <location>
        <begin position="50"/>
        <end position="69"/>
    </location>
</feature>
<dbReference type="Pfam" id="PF02909">
    <property type="entry name" value="TetR_C_1"/>
    <property type="match status" value="1"/>
</dbReference>
<dbReference type="InterPro" id="IPR001647">
    <property type="entry name" value="HTH_TetR"/>
</dbReference>
<dbReference type="Gene3D" id="1.10.10.60">
    <property type="entry name" value="Homeodomain-like"/>
    <property type="match status" value="1"/>
</dbReference>
<dbReference type="InterPro" id="IPR050109">
    <property type="entry name" value="HTH-type_TetR-like_transc_reg"/>
</dbReference>
<dbReference type="PANTHER" id="PTHR30055">
    <property type="entry name" value="HTH-TYPE TRANSCRIPTIONAL REGULATOR RUTR"/>
    <property type="match status" value="1"/>
</dbReference>
<reference evidence="7 8" key="1">
    <citation type="submission" date="2024-09" db="EMBL/GenBank/DDBJ databases">
        <authorList>
            <person name="Sun Q."/>
            <person name="Mori K."/>
        </authorList>
    </citation>
    <scope>NUCLEOTIDE SEQUENCE [LARGE SCALE GENOMIC DNA]</scope>
    <source>
        <strain evidence="7 8">TBRC 2205</strain>
    </source>
</reference>
<dbReference type="RefSeq" id="WP_377342631.1">
    <property type="nucleotide sequence ID" value="NZ_JBHLUE010000021.1"/>
</dbReference>
<evidence type="ECO:0000256" key="1">
    <source>
        <dbReference type="ARBA" id="ARBA00023015"/>
    </source>
</evidence>
<evidence type="ECO:0000313" key="8">
    <source>
        <dbReference type="Proteomes" id="UP001589894"/>
    </source>
</evidence>
<evidence type="ECO:0000256" key="2">
    <source>
        <dbReference type="ARBA" id="ARBA00023125"/>
    </source>
</evidence>
<name>A0ABV6P3Q5_9ACTN</name>
<dbReference type="PROSITE" id="PS50977">
    <property type="entry name" value="HTH_TETR_2"/>
    <property type="match status" value="1"/>
</dbReference>
<dbReference type="PANTHER" id="PTHR30055:SF151">
    <property type="entry name" value="TRANSCRIPTIONAL REGULATORY PROTEIN"/>
    <property type="match status" value="1"/>
</dbReference>
<dbReference type="SUPFAM" id="SSF46689">
    <property type="entry name" value="Homeodomain-like"/>
    <property type="match status" value="1"/>
</dbReference>
<accession>A0ABV6P3Q5</accession>
<keyword evidence="8" id="KW-1185">Reference proteome</keyword>
<sequence length="239" mass="24860">MSDAATNPGRESIWARPERGARGPAPGHSREAIVAAAVALADSHGLAAVSMRAVATELGTGAGTLYRYLSGRDDLLDLMADRVVGELMPFPAVPDPGVANASPAGGAAAAGWLDRMLALARRQLMLFQAHPWLVELVRRGVSPGPNTLGYLDHCLDILRPVRCSATAKFEAMAMVTGVVSLFARAGASAGSVTFAGLDLAAYPHLVAAFAEPAGPVPRQDLFERTLRGLLSGLLGTGQR</sequence>
<evidence type="ECO:0000256" key="4">
    <source>
        <dbReference type="PROSITE-ProRule" id="PRU00335"/>
    </source>
</evidence>
<evidence type="ECO:0000259" key="6">
    <source>
        <dbReference type="PROSITE" id="PS50977"/>
    </source>
</evidence>
<dbReference type="EMBL" id="JBHLUE010000021">
    <property type="protein sequence ID" value="MFC0567334.1"/>
    <property type="molecule type" value="Genomic_DNA"/>
</dbReference>
<gene>
    <name evidence="7" type="ORF">ACFFHU_24740</name>
</gene>
<dbReference type="Gene3D" id="1.10.357.10">
    <property type="entry name" value="Tetracycline Repressor, domain 2"/>
    <property type="match status" value="1"/>
</dbReference>